<evidence type="ECO:0000313" key="1">
    <source>
        <dbReference type="EMBL" id="QLG50496.1"/>
    </source>
</evidence>
<evidence type="ECO:0000313" key="2">
    <source>
        <dbReference type="Proteomes" id="UP000509241"/>
    </source>
</evidence>
<reference evidence="1 2" key="1">
    <citation type="submission" date="2020-07" db="EMBL/GenBank/DDBJ databases">
        <authorList>
            <person name="Cui H."/>
        </authorList>
    </citation>
    <scope>NUCLEOTIDE SEQUENCE [LARGE SCALE GENOMIC DNA]</scope>
    <source>
        <strain evidence="1 2">YPL8</strain>
    </source>
</reference>
<organism evidence="1 2">
    <name type="scientific">Natrinema halophilum</name>
    <dbReference type="NCBI Taxonomy" id="1699371"/>
    <lineage>
        <taxon>Archaea</taxon>
        <taxon>Methanobacteriati</taxon>
        <taxon>Methanobacteriota</taxon>
        <taxon>Stenosarchaea group</taxon>
        <taxon>Halobacteria</taxon>
        <taxon>Halobacteriales</taxon>
        <taxon>Natrialbaceae</taxon>
        <taxon>Natrinema</taxon>
    </lineage>
</organism>
<dbReference type="PROSITE" id="PS51318">
    <property type="entry name" value="TAT"/>
    <property type="match status" value="1"/>
</dbReference>
<dbReference type="InterPro" id="IPR006311">
    <property type="entry name" value="TAT_signal"/>
</dbReference>
<dbReference type="GeneID" id="56035105"/>
<dbReference type="EMBL" id="CP058601">
    <property type="protein sequence ID" value="QLG50496.1"/>
    <property type="molecule type" value="Genomic_DNA"/>
</dbReference>
<accession>A0A7D5KET9</accession>
<dbReference type="Proteomes" id="UP000509241">
    <property type="component" value="Chromosome"/>
</dbReference>
<name>A0A7D5KET9_9EURY</name>
<proteinExistence type="predicted"/>
<dbReference type="KEGG" id="haly:HYG82_17400"/>
<keyword evidence="2" id="KW-1185">Reference proteome</keyword>
<sequence>MSEDSRLPVDRRSILKKGAAAAAVVTGGALATSSAAAIHAHKRSARIEADGGRAKYRLVIPDARVIGKNLEGNDSIERNYREDTAIVEGYVNDSAKPIYDAFEFQYGKRDVKIEELGENAKLRICESYNG</sequence>
<gene>
    <name evidence="1" type="ORF">HYG82_17400</name>
</gene>
<protein>
    <submittedName>
        <fullName evidence="1">Uncharacterized protein</fullName>
    </submittedName>
</protein>
<dbReference type="RefSeq" id="WP_179263054.1">
    <property type="nucleotide sequence ID" value="NZ_CP058601.1"/>
</dbReference>
<dbReference type="AlphaFoldDB" id="A0A7D5KET9"/>